<keyword evidence="4" id="KW-1133">Transmembrane helix</keyword>
<keyword evidence="3" id="KW-0804">Transcription</keyword>
<feature type="domain" description="HTH luxR-type" evidence="5">
    <location>
        <begin position="485"/>
        <end position="550"/>
    </location>
</feature>
<accession>A0A7K1T5W9</accession>
<gene>
    <name evidence="6" type="ORF">GO707_07335</name>
</gene>
<dbReference type="GO" id="GO:0006355">
    <property type="term" value="P:regulation of DNA-templated transcription"/>
    <property type="evidence" value="ECO:0007669"/>
    <property type="project" value="InterPro"/>
</dbReference>
<evidence type="ECO:0000256" key="1">
    <source>
        <dbReference type="ARBA" id="ARBA00023015"/>
    </source>
</evidence>
<dbReference type="Pfam" id="PF00196">
    <property type="entry name" value="GerE"/>
    <property type="match status" value="1"/>
</dbReference>
<feature type="transmembrane region" description="Helical" evidence="4">
    <location>
        <begin position="112"/>
        <end position="134"/>
    </location>
</feature>
<sequence length="552" mass="57635">MTFDSAKPLVVEIGLGCYFWLALCTLLSGALYPALEVGTACQIPLTLSCDAGLLLGFAGCLAVAQSGGRTFGASSLAGTDRTSGAVVLPFLLACTTSASILLRAGMLFEDAAVPMIAGDVLLGASLAAAGYLWWLAFSGEPPRGAFLRLVRALLGASIAFVALSLMPRGILLLCACLVAPVAMGLGLAAQLPETKASSSKAHPGTGEDKTPLAADVLRSAEVKSALNADAASTGAEAERPAPLPRVLSASIVISVFVADLLLSLFPVSLFSEASPLFAPLTGDPAAAVLGNLTEPAFIAALLIALFSVAALLLEERGRLRLPLVCSVGFFAVAVGFVTFPYHLPGGAPIGIAEAGRVIILVFIIMALLRYYQGCPPQAWLIPLARLACLCALAMAVADVLVMTLYLNPALDLFDFTNRTIFGGVGVLVLVALLLGPMPHVYEVVRRGACHSEAAGNNAENTDEGAESAAAVSLQREELAEAHLDAFASTHRLSPREREILGLISKGRDVPYIEQELVLSKSTVKTHIRHIYEKCEVSSRQALIDLLQSHPGD</sequence>
<feature type="transmembrane region" description="Helical" evidence="4">
    <location>
        <begin position="349"/>
        <end position="371"/>
    </location>
</feature>
<dbReference type="GO" id="GO:0003677">
    <property type="term" value="F:DNA binding"/>
    <property type="evidence" value="ECO:0007669"/>
    <property type="project" value="UniProtKB-KW"/>
</dbReference>
<dbReference type="PANTHER" id="PTHR44688:SF16">
    <property type="entry name" value="DNA-BINDING TRANSCRIPTIONAL ACTIVATOR DEVR_DOSR"/>
    <property type="match status" value="1"/>
</dbReference>
<dbReference type="SMART" id="SM00421">
    <property type="entry name" value="HTH_LUXR"/>
    <property type="match status" value="1"/>
</dbReference>
<proteinExistence type="predicted"/>
<evidence type="ECO:0000256" key="4">
    <source>
        <dbReference type="SAM" id="Phobius"/>
    </source>
</evidence>
<feature type="transmembrane region" description="Helical" evidence="4">
    <location>
        <begin position="383"/>
        <end position="406"/>
    </location>
</feature>
<dbReference type="SUPFAM" id="SSF46894">
    <property type="entry name" value="C-terminal effector domain of the bipartite response regulators"/>
    <property type="match status" value="1"/>
</dbReference>
<feature type="transmembrane region" description="Helical" evidence="4">
    <location>
        <begin position="418"/>
        <end position="436"/>
    </location>
</feature>
<feature type="transmembrane region" description="Helical" evidence="4">
    <location>
        <begin position="146"/>
        <end position="164"/>
    </location>
</feature>
<comment type="caution">
    <text evidence="6">The sequence shown here is derived from an EMBL/GenBank/DDBJ whole genome shotgun (WGS) entry which is preliminary data.</text>
</comment>
<keyword evidence="4" id="KW-0812">Transmembrane</keyword>
<protein>
    <recommendedName>
        <fullName evidence="5">HTH luxR-type domain-containing protein</fullName>
    </recommendedName>
</protein>
<name>A0A7K1T5W9_9ACTN</name>
<dbReference type="InterPro" id="IPR016032">
    <property type="entry name" value="Sig_transdc_resp-reg_C-effctor"/>
</dbReference>
<keyword evidence="1" id="KW-0805">Transcription regulation</keyword>
<feature type="transmembrane region" description="Helical" evidence="4">
    <location>
        <begin position="85"/>
        <end position="106"/>
    </location>
</feature>
<dbReference type="PRINTS" id="PR00038">
    <property type="entry name" value="HTHLUXR"/>
</dbReference>
<evidence type="ECO:0000313" key="6">
    <source>
        <dbReference type="EMBL" id="MVN59034.1"/>
    </source>
</evidence>
<keyword evidence="7" id="KW-1185">Reference proteome</keyword>
<keyword evidence="2" id="KW-0238">DNA-binding</keyword>
<dbReference type="AlphaFoldDB" id="A0A7K1T5W9"/>
<dbReference type="RefSeq" id="WP_157012671.1">
    <property type="nucleotide sequence ID" value="NZ_JARFIT010000003.1"/>
</dbReference>
<dbReference type="CDD" id="cd06170">
    <property type="entry name" value="LuxR_C_like"/>
    <property type="match status" value="1"/>
</dbReference>
<keyword evidence="4" id="KW-0472">Membrane</keyword>
<feature type="transmembrane region" description="Helical" evidence="4">
    <location>
        <begin position="170"/>
        <end position="191"/>
    </location>
</feature>
<dbReference type="EMBL" id="WPOO01000011">
    <property type="protein sequence ID" value="MVN59034.1"/>
    <property type="molecule type" value="Genomic_DNA"/>
</dbReference>
<dbReference type="Gene3D" id="1.10.10.10">
    <property type="entry name" value="Winged helix-like DNA-binding domain superfamily/Winged helix DNA-binding domain"/>
    <property type="match status" value="1"/>
</dbReference>
<evidence type="ECO:0000256" key="2">
    <source>
        <dbReference type="ARBA" id="ARBA00023125"/>
    </source>
</evidence>
<feature type="transmembrane region" description="Helical" evidence="4">
    <location>
        <begin position="9"/>
        <end position="31"/>
    </location>
</feature>
<feature type="transmembrane region" description="Helical" evidence="4">
    <location>
        <begin position="43"/>
        <end position="64"/>
    </location>
</feature>
<dbReference type="PROSITE" id="PS50043">
    <property type="entry name" value="HTH_LUXR_2"/>
    <property type="match status" value="1"/>
</dbReference>
<feature type="transmembrane region" description="Helical" evidence="4">
    <location>
        <begin position="321"/>
        <end position="343"/>
    </location>
</feature>
<evidence type="ECO:0000259" key="5">
    <source>
        <dbReference type="PROSITE" id="PS50043"/>
    </source>
</evidence>
<evidence type="ECO:0000256" key="3">
    <source>
        <dbReference type="ARBA" id="ARBA00023163"/>
    </source>
</evidence>
<dbReference type="InterPro" id="IPR000792">
    <property type="entry name" value="Tscrpt_reg_LuxR_C"/>
</dbReference>
<dbReference type="Proteomes" id="UP000488839">
    <property type="component" value="Unassembled WGS sequence"/>
</dbReference>
<organism evidence="6 7">
    <name type="scientific">Adlercreutzia rubneri</name>
    <dbReference type="NCBI Taxonomy" id="2916441"/>
    <lineage>
        <taxon>Bacteria</taxon>
        <taxon>Bacillati</taxon>
        <taxon>Actinomycetota</taxon>
        <taxon>Coriobacteriia</taxon>
        <taxon>Eggerthellales</taxon>
        <taxon>Eggerthellaceae</taxon>
        <taxon>Adlercreutzia</taxon>
    </lineage>
</organism>
<dbReference type="InterPro" id="IPR036388">
    <property type="entry name" value="WH-like_DNA-bd_sf"/>
</dbReference>
<dbReference type="PANTHER" id="PTHR44688">
    <property type="entry name" value="DNA-BINDING TRANSCRIPTIONAL ACTIVATOR DEVR_DOSR"/>
    <property type="match status" value="1"/>
</dbReference>
<feature type="transmembrane region" description="Helical" evidence="4">
    <location>
        <begin position="296"/>
        <end position="314"/>
    </location>
</feature>
<evidence type="ECO:0000313" key="7">
    <source>
        <dbReference type="Proteomes" id="UP000488839"/>
    </source>
</evidence>
<reference evidence="6 7" key="1">
    <citation type="submission" date="2019-11" db="EMBL/GenBank/DDBJ databases">
        <title>Whole genome shotgun sequencing (WGS) data from Adlercreutzia equolifaciens ResAG-91, Eggerthella lenta MRI-F36, MRI-F37, MRI-F40, ResAG-49, ResAG-88, ResAG-121, ResAG-145, and Gordonibacter sp. ResAG-5, ResAG-26, ResAG-43, ResAG-50, ResAG-59.</title>
        <authorList>
            <person name="Stoll D.A."/>
            <person name="Danylec N."/>
            <person name="Franz C.M.A.P."/>
            <person name="Huch M."/>
        </authorList>
    </citation>
    <scope>NUCLEOTIDE SEQUENCE [LARGE SCALE GENOMIC DNA]</scope>
    <source>
        <strain evidence="6 7">ResAG-91</strain>
    </source>
</reference>
<feature type="transmembrane region" description="Helical" evidence="4">
    <location>
        <begin position="246"/>
        <end position="270"/>
    </location>
</feature>